<comment type="similarity">
    <text evidence="1">Belongs to the FHY3/FAR1 family.</text>
</comment>
<protein>
    <recommendedName>
        <fullName evidence="1">Protein FAR1-RELATED SEQUENCE</fullName>
    </recommendedName>
</protein>
<accession>A0A7J7MIF0</accession>
<comment type="subcellular location">
    <subcellularLocation>
        <location evidence="1">Nucleus</location>
    </subcellularLocation>
</comment>
<keyword evidence="1" id="KW-0539">Nucleus</keyword>
<dbReference type="PANTHER" id="PTHR31669">
    <property type="entry name" value="PROTEIN FAR1-RELATED SEQUENCE 10-RELATED"/>
    <property type="match status" value="1"/>
</dbReference>
<sequence length="145" mass="16994">MKKYKLDDNVWMQGIFNIRQRWKPLWNRSTFFDGMSSTGRSESANNFINGCLAITTGWYSFVIKYEVVLLEVYKRESAKGFASEHKYRQVGHHQALLKDAVKIYTRTMVHKLQDQFDQVDRIVAIERHIEGNVRQLTVKSHNGPT</sequence>
<evidence type="ECO:0000256" key="1">
    <source>
        <dbReference type="RuleBase" id="RU367018"/>
    </source>
</evidence>
<keyword evidence="1" id="KW-0479">Metal-binding</keyword>
<evidence type="ECO:0000313" key="3">
    <source>
        <dbReference type="Proteomes" id="UP000541444"/>
    </source>
</evidence>
<dbReference type="PANTHER" id="PTHR31669:SF302">
    <property type="entry name" value="PROTEIN FAR1-RELATED SEQUENCE"/>
    <property type="match status" value="1"/>
</dbReference>
<comment type="function">
    <text evidence="1">Putative transcription activator involved in regulating light control of development.</text>
</comment>
<dbReference type="Proteomes" id="UP000541444">
    <property type="component" value="Unassembled WGS sequence"/>
</dbReference>
<name>A0A7J7MIF0_9MAGN</name>
<evidence type="ECO:0000313" key="2">
    <source>
        <dbReference type="EMBL" id="KAF6154592.1"/>
    </source>
</evidence>
<keyword evidence="1" id="KW-0862">Zinc</keyword>
<dbReference type="GO" id="GO:0005634">
    <property type="term" value="C:nucleus"/>
    <property type="evidence" value="ECO:0007669"/>
    <property type="project" value="UniProtKB-SubCell"/>
</dbReference>
<dbReference type="AlphaFoldDB" id="A0A7J7MIF0"/>
<proteinExistence type="inferred from homology"/>
<organism evidence="2 3">
    <name type="scientific">Kingdonia uniflora</name>
    <dbReference type="NCBI Taxonomy" id="39325"/>
    <lineage>
        <taxon>Eukaryota</taxon>
        <taxon>Viridiplantae</taxon>
        <taxon>Streptophyta</taxon>
        <taxon>Embryophyta</taxon>
        <taxon>Tracheophyta</taxon>
        <taxon>Spermatophyta</taxon>
        <taxon>Magnoliopsida</taxon>
        <taxon>Ranunculales</taxon>
        <taxon>Circaeasteraceae</taxon>
        <taxon>Kingdonia</taxon>
    </lineage>
</organism>
<dbReference type="OrthoDB" id="1928232at2759"/>
<dbReference type="InterPro" id="IPR031052">
    <property type="entry name" value="FHY3/FAR1"/>
</dbReference>
<keyword evidence="1" id="KW-0863">Zinc-finger</keyword>
<dbReference type="EMBL" id="JACGCM010001484">
    <property type="protein sequence ID" value="KAF6154592.1"/>
    <property type="molecule type" value="Genomic_DNA"/>
</dbReference>
<keyword evidence="3" id="KW-1185">Reference proteome</keyword>
<gene>
    <name evidence="2" type="ORF">GIB67_022327</name>
</gene>
<comment type="caution">
    <text evidence="2">The sequence shown here is derived from an EMBL/GenBank/DDBJ whole genome shotgun (WGS) entry which is preliminary data.</text>
</comment>
<dbReference type="GO" id="GO:0008270">
    <property type="term" value="F:zinc ion binding"/>
    <property type="evidence" value="ECO:0007669"/>
    <property type="project" value="UniProtKB-UniRule"/>
</dbReference>
<reference evidence="2 3" key="1">
    <citation type="journal article" date="2020" name="IScience">
        <title>Genome Sequencing of the Endangered Kingdonia uniflora (Circaeasteraceae, Ranunculales) Reveals Potential Mechanisms of Evolutionary Specialization.</title>
        <authorList>
            <person name="Sun Y."/>
            <person name="Deng T."/>
            <person name="Zhang A."/>
            <person name="Moore M.J."/>
            <person name="Landis J.B."/>
            <person name="Lin N."/>
            <person name="Zhang H."/>
            <person name="Zhang X."/>
            <person name="Huang J."/>
            <person name="Zhang X."/>
            <person name="Sun H."/>
            <person name="Wang H."/>
        </authorList>
    </citation>
    <scope>NUCLEOTIDE SEQUENCE [LARGE SCALE GENOMIC DNA]</scope>
    <source>
        <strain evidence="2">TB1705</strain>
        <tissue evidence="2">Leaf</tissue>
    </source>
</reference>
<dbReference type="GO" id="GO:0006355">
    <property type="term" value="P:regulation of DNA-templated transcription"/>
    <property type="evidence" value="ECO:0007669"/>
    <property type="project" value="UniProtKB-UniRule"/>
</dbReference>